<accession>A0A3P8C486</accession>
<protein>
    <submittedName>
        <fullName evidence="1 3">Uncharacterized protein</fullName>
    </submittedName>
</protein>
<evidence type="ECO:0000313" key="3">
    <source>
        <dbReference type="WBParaSite" id="HPBE_0000916901-mRNA-1"/>
    </source>
</evidence>
<dbReference type="EMBL" id="UZAH01026366">
    <property type="protein sequence ID" value="VDO79535.1"/>
    <property type="molecule type" value="Genomic_DNA"/>
</dbReference>
<dbReference type="Proteomes" id="UP000050761">
    <property type="component" value="Unassembled WGS sequence"/>
</dbReference>
<sequence>MGKQGVDNEETKIASQAGPSAGIVRLLDAVVATLPSSSSPRETDHPTDRQCAWIGEQKTCRRRQNVRSASPWIIHREEVMESLLRGDNDLHQSVVKALDGYNRVSETFGDDYSDATDGLGTST</sequence>
<dbReference type="WBParaSite" id="HPBE_0000916901-mRNA-1">
    <property type="protein sequence ID" value="HPBE_0000916901-mRNA-1"/>
    <property type="gene ID" value="HPBE_0000916901"/>
</dbReference>
<dbReference type="AlphaFoldDB" id="A0A3P8C486"/>
<organism evidence="1">
    <name type="scientific">Heligmosomoides polygyrus</name>
    <name type="common">Parasitic roundworm</name>
    <dbReference type="NCBI Taxonomy" id="6339"/>
    <lineage>
        <taxon>Eukaryota</taxon>
        <taxon>Metazoa</taxon>
        <taxon>Ecdysozoa</taxon>
        <taxon>Nematoda</taxon>
        <taxon>Chromadorea</taxon>
        <taxon>Rhabditida</taxon>
        <taxon>Rhabditina</taxon>
        <taxon>Rhabditomorpha</taxon>
        <taxon>Strongyloidea</taxon>
        <taxon>Heligmosomidae</taxon>
        <taxon>Heligmosomoides</taxon>
    </lineage>
</organism>
<evidence type="ECO:0000313" key="1">
    <source>
        <dbReference type="EMBL" id="VDO79535.1"/>
    </source>
</evidence>
<reference evidence="1 2" key="1">
    <citation type="submission" date="2018-11" db="EMBL/GenBank/DDBJ databases">
        <authorList>
            <consortium name="Pathogen Informatics"/>
        </authorList>
    </citation>
    <scope>NUCLEOTIDE SEQUENCE [LARGE SCALE GENOMIC DNA]</scope>
</reference>
<name>A0A3P8C486_HELPZ</name>
<reference evidence="3" key="2">
    <citation type="submission" date="2019-09" db="UniProtKB">
        <authorList>
            <consortium name="WormBaseParasite"/>
        </authorList>
    </citation>
    <scope>IDENTIFICATION</scope>
</reference>
<keyword evidence="2" id="KW-1185">Reference proteome</keyword>
<gene>
    <name evidence="1" type="ORF">HPBE_LOCUS9170</name>
</gene>
<evidence type="ECO:0000313" key="2">
    <source>
        <dbReference type="Proteomes" id="UP000050761"/>
    </source>
</evidence>
<proteinExistence type="predicted"/>